<proteinExistence type="predicted"/>
<evidence type="ECO:0000313" key="3">
    <source>
        <dbReference type="Proteomes" id="UP000008370"/>
    </source>
</evidence>
<feature type="compositionally biased region" description="Polar residues" evidence="1">
    <location>
        <begin position="101"/>
        <end position="114"/>
    </location>
</feature>
<evidence type="ECO:0000313" key="2">
    <source>
        <dbReference type="EMBL" id="EKM52721.1"/>
    </source>
</evidence>
<sequence length="384" mass="41966">MDNPRSPFMVTYISSFNKFAKGTKAAAARRQFEVVNEQPKQPAIMRIAQLSAMASKPKPAPARLTKVKPEVPSESASQKPAETKTIRKLVPSTGPPIIKPKSSTPVINKEVPQTMTPPPFDRKPPRRAMSMHAKALVPVQPRRSAAAVKLPTSSPRTDGPAEKKTPMRPIKPVPFRVATKVIKSAPSQVKRAAPPPPPPLKKFVKKTGHNEGKRSKVTAQPVAASTVADAKMAEVEAGSDAAEEEHPADEQLVVSRPSITIGLPSPEIVMCKQKIQMVDELKDIQPTDKFDEAVRKECSLVCQRYQYPRVSIDEALEARQRPRDPIAGGHHRQRAQGEPLSGDLTAQGRPRQRKQGICTKAARAGTQRKPHTECGRCLQGMPSL</sequence>
<gene>
    <name evidence="2" type="ORF">PHACADRAFT_186817</name>
</gene>
<dbReference type="EMBL" id="JH930475">
    <property type="protein sequence ID" value="EKM52721.1"/>
    <property type="molecule type" value="Genomic_DNA"/>
</dbReference>
<dbReference type="GeneID" id="18910378"/>
<feature type="region of interest" description="Disordered" evidence="1">
    <location>
        <begin position="52"/>
        <end position="225"/>
    </location>
</feature>
<keyword evidence="3" id="KW-1185">Reference proteome</keyword>
<dbReference type="InParanoid" id="K5US45"/>
<name>K5US45_PHACS</name>
<evidence type="ECO:0000256" key="1">
    <source>
        <dbReference type="SAM" id="MobiDB-lite"/>
    </source>
</evidence>
<dbReference type="RefSeq" id="XP_007399060.1">
    <property type="nucleotide sequence ID" value="XM_007398998.1"/>
</dbReference>
<dbReference type="HOGENOM" id="CLU_719818_0_0_1"/>
<reference evidence="2 3" key="1">
    <citation type="journal article" date="2012" name="BMC Genomics">
        <title>Comparative genomics of the white-rot fungi, Phanerochaete carnosa and P. chrysosporium, to elucidate the genetic basis of the distinct wood types they colonize.</title>
        <authorList>
            <person name="Suzuki H."/>
            <person name="MacDonald J."/>
            <person name="Syed K."/>
            <person name="Salamov A."/>
            <person name="Hori C."/>
            <person name="Aerts A."/>
            <person name="Henrissat B."/>
            <person name="Wiebenga A."/>
            <person name="vanKuyk P.A."/>
            <person name="Barry K."/>
            <person name="Lindquist E."/>
            <person name="LaButti K."/>
            <person name="Lapidus A."/>
            <person name="Lucas S."/>
            <person name="Coutinho P."/>
            <person name="Gong Y."/>
            <person name="Samejima M."/>
            <person name="Mahadevan R."/>
            <person name="Abou-Zaid M."/>
            <person name="de Vries R.P."/>
            <person name="Igarashi K."/>
            <person name="Yadav J.S."/>
            <person name="Grigoriev I.V."/>
            <person name="Master E.R."/>
        </authorList>
    </citation>
    <scope>NUCLEOTIDE SEQUENCE [LARGE SCALE GENOMIC DNA]</scope>
    <source>
        <strain evidence="2 3">HHB-10118-sp</strain>
    </source>
</reference>
<protein>
    <submittedName>
        <fullName evidence="2">Uncharacterized protein</fullName>
    </submittedName>
</protein>
<organism evidence="2 3">
    <name type="scientific">Phanerochaete carnosa (strain HHB-10118-sp)</name>
    <name type="common">White-rot fungus</name>
    <name type="synonym">Peniophora carnosa</name>
    <dbReference type="NCBI Taxonomy" id="650164"/>
    <lineage>
        <taxon>Eukaryota</taxon>
        <taxon>Fungi</taxon>
        <taxon>Dikarya</taxon>
        <taxon>Basidiomycota</taxon>
        <taxon>Agaricomycotina</taxon>
        <taxon>Agaricomycetes</taxon>
        <taxon>Polyporales</taxon>
        <taxon>Phanerochaetaceae</taxon>
        <taxon>Phanerochaete</taxon>
    </lineage>
</organism>
<feature type="region of interest" description="Disordered" evidence="1">
    <location>
        <begin position="323"/>
        <end position="384"/>
    </location>
</feature>
<dbReference type="KEGG" id="pco:PHACADRAFT_186817"/>
<accession>K5US45</accession>
<dbReference type="Proteomes" id="UP000008370">
    <property type="component" value="Unassembled WGS sequence"/>
</dbReference>
<dbReference type="AlphaFoldDB" id="K5US45"/>